<organism evidence="1 2">
    <name type="scientific">Moorena producens (strain JHB)</name>
    <dbReference type="NCBI Taxonomy" id="1454205"/>
    <lineage>
        <taxon>Bacteria</taxon>
        <taxon>Bacillati</taxon>
        <taxon>Cyanobacteriota</taxon>
        <taxon>Cyanophyceae</taxon>
        <taxon>Coleofasciculales</taxon>
        <taxon>Coleofasciculaceae</taxon>
        <taxon>Moorena</taxon>
    </lineage>
</organism>
<protein>
    <submittedName>
        <fullName evidence="1">Uncharacterized protein</fullName>
    </submittedName>
</protein>
<evidence type="ECO:0000313" key="2">
    <source>
        <dbReference type="Proteomes" id="UP000176944"/>
    </source>
</evidence>
<dbReference type="Proteomes" id="UP000176944">
    <property type="component" value="Chromosome"/>
</dbReference>
<name>A0A1D9G289_MOOP1</name>
<accession>A0A1D9G289</accession>
<dbReference type="AlphaFoldDB" id="A0A1D9G289"/>
<reference evidence="2" key="1">
    <citation type="submission" date="2016-10" db="EMBL/GenBank/DDBJ databases">
        <title>Comparative genomics uncovers the prolific and rare metabolic potential of the cyanobacterial genus Moorea.</title>
        <authorList>
            <person name="Leao T."/>
            <person name="Castelao G."/>
            <person name="Korobeynikov A."/>
            <person name="Monroe E.A."/>
            <person name="Podell S."/>
            <person name="Glukhov E."/>
            <person name="Allen E."/>
            <person name="Gerwick W.H."/>
            <person name="Gerwick L."/>
        </authorList>
    </citation>
    <scope>NUCLEOTIDE SEQUENCE [LARGE SCALE GENOMIC DNA]</scope>
    <source>
        <strain evidence="2">JHB</strain>
    </source>
</reference>
<sequence length="88" mass="10343">MTKNQPNELEPERFNQLPKEEVVEMLITVAKAIAQQQQATREELKQEIEKLPVSSRVRTQNLIKTAINRPTQKNVNSEIRKTRYRIKT</sequence>
<evidence type="ECO:0000313" key="1">
    <source>
        <dbReference type="EMBL" id="AOY81742.2"/>
    </source>
</evidence>
<dbReference type="EMBL" id="CP017708">
    <property type="protein sequence ID" value="AOY81742.2"/>
    <property type="molecule type" value="Genomic_DNA"/>
</dbReference>
<gene>
    <name evidence="1" type="ORF">BJP36_19340</name>
</gene>
<proteinExistence type="predicted"/>